<organism evidence="1 2">
    <name type="scientific">Dactylosporangium darangshiense</name>
    <dbReference type="NCBI Taxonomy" id="579108"/>
    <lineage>
        <taxon>Bacteria</taxon>
        <taxon>Bacillati</taxon>
        <taxon>Actinomycetota</taxon>
        <taxon>Actinomycetes</taxon>
        <taxon>Micromonosporales</taxon>
        <taxon>Micromonosporaceae</taxon>
        <taxon>Dactylosporangium</taxon>
    </lineage>
</organism>
<proteinExistence type="predicted"/>
<sequence>MAAAVAPIPTRYGGVVFRSRLEAKWALFFDQLGISWEYEAQGYTVGPFGRRRPYLPDFYLPAQQIWVEVKGSINDLRYSLLVDAADPRHGLAPPADADWELQQVRLIVLGTLPRTGYLHNALSVIGGEVVAAQSVVAACVPEAGTHAFLTVGCLVRASDDWSSERSAGLGATPLVTREAGFTVCEHVQEAYVAARSARFEHGESGAPAGVAMHGTRSSQAIAVAAAPMQPTAIQRDYAGPKGGPLRPPPAIAAADISAPLASPLSNVDAAAIRQLWPEVLTRVAGKSRKMTAILREAIVVTVEQNTLTLAFRHHTHAAMLGAAPEMLEDTLHQLIGERWMITCIVAEPKTRTQSDDVSS</sequence>
<evidence type="ECO:0000313" key="2">
    <source>
        <dbReference type="Proteomes" id="UP001500620"/>
    </source>
</evidence>
<dbReference type="Gene3D" id="3.40.91.30">
    <property type="match status" value="1"/>
</dbReference>
<dbReference type="EMBL" id="BAABAT010000024">
    <property type="protein sequence ID" value="GAA4256561.1"/>
    <property type="molecule type" value="Genomic_DNA"/>
</dbReference>
<comment type="caution">
    <text evidence="1">The sequence shown here is derived from an EMBL/GenBank/DDBJ whole genome shotgun (WGS) entry which is preliminary data.</text>
</comment>
<reference evidence="2" key="1">
    <citation type="journal article" date="2019" name="Int. J. Syst. Evol. Microbiol.">
        <title>The Global Catalogue of Microorganisms (GCM) 10K type strain sequencing project: providing services to taxonomists for standard genome sequencing and annotation.</title>
        <authorList>
            <consortium name="The Broad Institute Genomics Platform"/>
            <consortium name="The Broad Institute Genome Sequencing Center for Infectious Disease"/>
            <person name="Wu L."/>
            <person name="Ma J."/>
        </authorList>
    </citation>
    <scope>NUCLEOTIDE SEQUENCE [LARGE SCALE GENOMIC DNA]</scope>
    <source>
        <strain evidence="2">JCM 17441</strain>
    </source>
</reference>
<gene>
    <name evidence="1" type="ORF">GCM10022255_069880</name>
</gene>
<accession>A0ABP8DI18</accession>
<evidence type="ECO:0000313" key="1">
    <source>
        <dbReference type="EMBL" id="GAA4256561.1"/>
    </source>
</evidence>
<name>A0ABP8DI18_9ACTN</name>
<dbReference type="Proteomes" id="UP001500620">
    <property type="component" value="Unassembled WGS sequence"/>
</dbReference>
<protein>
    <submittedName>
        <fullName evidence="1">Uncharacterized protein</fullName>
    </submittedName>
</protein>
<keyword evidence="2" id="KW-1185">Reference proteome</keyword>